<dbReference type="Proteomes" id="UP000886740">
    <property type="component" value="Unassembled WGS sequence"/>
</dbReference>
<keyword evidence="4" id="KW-0804">Transcription</keyword>
<evidence type="ECO:0000259" key="5">
    <source>
        <dbReference type="Pfam" id="PF04542"/>
    </source>
</evidence>
<dbReference type="InterPro" id="IPR014327">
    <property type="entry name" value="RNA_pol_sigma70_bacteroid"/>
</dbReference>
<dbReference type="InterPro" id="IPR039425">
    <property type="entry name" value="RNA_pol_sigma-70-like"/>
</dbReference>
<dbReference type="NCBIfam" id="TIGR02937">
    <property type="entry name" value="sigma70-ECF"/>
    <property type="match status" value="1"/>
</dbReference>
<keyword evidence="2" id="KW-0805">Transcription regulation</keyword>
<dbReference type="Pfam" id="PF04542">
    <property type="entry name" value="Sigma70_r2"/>
    <property type="match status" value="1"/>
</dbReference>
<dbReference type="GO" id="GO:0006352">
    <property type="term" value="P:DNA-templated transcription initiation"/>
    <property type="evidence" value="ECO:0007669"/>
    <property type="project" value="InterPro"/>
</dbReference>
<evidence type="ECO:0000256" key="4">
    <source>
        <dbReference type="ARBA" id="ARBA00023163"/>
    </source>
</evidence>
<dbReference type="EMBL" id="DXEL01000024">
    <property type="protein sequence ID" value="HIX73957.1"/>
    <property type="molecule type" value="Genomic_DNA"/>
</dbReference>
<evidence type="ECO:0000259" key="6">
    <source>
        <dbReference type="Pfam" id="PF08281"/>
    </source>
</evidence>
<dbReference type="Gene3D" id="1.10.10.10">
    <property type="entry name" value="Winged helix-like DNA-binding domain superfamily/Winged helix DNA-binding domain"/>
    <property type="match status" value="1"/>
</dbReference>
<dbReference type="AlphaFoldDB" id="A0A9D1X7I4"/>
<name>A0A9D1X7I4_9BACT</name>
<feature type="domain" description="RNA polymerase sigma factor 70 region 4 type 2" evidence="6">
    <location>
        <begin position="131"/>
        <end position="177"/>
    </location>
</feature>
<evidence type="ECO:0000256" key="3">
    <source>
        <dbReference type="ARBA" id="ARBA00023082"/>
    </source>
</evidence>
<dbReference type="Pfam" id="PF08281">
    <property type="entry name" value="Sigma70_r4_2"/>
    <property type="match status" value="1"/>
</dbReference>
<gene>
    <name evidence="7" type="ORF">H9977_02790</name>
</gene>
<dbReference type="InterPro" id="IPR036388">
    <property type="entry name" value="WH-like_DNA-bd_sf"/>
</dbReference>
<dbReference type="SUPFAM" id="SSF88659">
    <property type="entry name" value="Sigma3 and sigma4 domains of RNA polymerase sigma factors"/>
    <property type="match status" value="1"/>
</dbReference>
<evidence type="ECO:0000256" key="1">
    <source>
        <dbReference type="ARBA" id="ARBA00010641"/>
    </source>
</evidence>
<comment type="similarity">
    <text evidence="1">Belongs to the sigma-70 factor family. ECF subfamily.</text>
</comment>
<comment type="caution">
    <text evidence="7">The sequence shown here is derived from an EMBL/GenBank/DDBJ whole genome shotgun (WGS) entry which is preliminary data.</text>
</comment>
<reference evidence="7" key="1">
    <citation type="journal article" date="2021" name="PeerJ">
        <title>Extensive microbial diversity within the chicken gut microbiome revealed by metagenomics and culture.</title>
        <authorList>
            <person name="Gilroy R."/>
            <person name="Ravi A."/>
            <person name="Getino M."/>
            <person name="Pursley I."/>
            <person name="Horton D.L."/>
            <person name="Alikhan N.F."/>
            <person name="Baker D."/>
            <person name="Gharbi K."/>
            <person name="Hall N."/>
            <person name="Watson M."/>
            <person name="Adriaenssens E.M."/>
            <person name="Foster-Nyarko E."/>
            <person name="Jarju S."/>
            <person name="Secka A."/>
            <person name="Antonio M."/>
            <person name="Oren A."/>
            <person name="Chaudhuri R.R."/>
            <person name="La Ragione R."/>
            <person name="Hildebrand F."/>
            <person name="Pallen M.J."/>
        </authorList>
    </citation>
    <scope>NUCLEOTIDE SEQUENCE</scope>
    <source>
        <strain evidence="7">ChiGjej6B6-14162</strain>
    </source>
</reference>
<dbReference type="InterPro" id="IPR013325">
    <property type="entry name" value="RNA_pol_sigma_r2"/>
</dbReference>
<dbReference type="InterPro" id="IPR007627">
    <property type="entry name" value="RNA_pol_sigma70_r2"/>
</dbReference>
<sequence length="199" mass="23750">MTEEVDENLYERVRKGDIKAFELFFNKYQPRLFAFCLNFVEDEDAAKDLVQESFILFWENHSQINANYAVVSYLFKIAHSCCCRYIRENSLNSHLSDLPGHELKEIELAYYKDDTVLSSIYVKDIETYYNKVIEKLPKQSQIVFKLRQRDGLNAEEIATKLSLSLRTVENHLYRATKFIRNEMKYYVMCVFYIICYFLD</sequence>
<dbReference type="PANTHER" id="PTHR43133:SF46">
    <property type="entry name" value="RNA POLYMERASE SIGMA-70 FACTOR ECF SUBFAMILY"/>
    <property type="match status" value="1"/>
</dbReference>
<dbReference type="InterPro" id="IPR013324">
    <property type="entry name" value="RNA_pol_sigma_r3/r4-like"/>
</dbReference>
<dbReference type="SUPFAM" id="SSF88946">
    <property type="entry name" value="Sigma2 domain of RNA polymerase sigma factors"/>
    <property type="match status" value="1"/>
</dbReference>
<feature type="domain" description="RNA polymerase sigma-70 region 2" evidence="5">
    <location>
        <begin position="25"/>
        <end position="90"/>
    </location>
</feature>
<dbReference type="GO" id="GO:0003677">
    <property type="term" value="F:DNA binding"/>
    <property type="evidence" value="ECO:0007669"/>
    <property type="project" value="InterPro"/>
</dbReference>
<accession>A0A9D1X7I4</accession>
<dbReference type="NCBIfam" id="TIGR02985">
    <property type="entry name" value="Sig70_bacteroi1"/>
    <property type="match status" value="1"/>
</dbReference>
<dbReference type="InterPro" id="IPR013249">
    <property type="entry name" value="RNA_pol_sigma70_r4_t2"/>
</dbReference>
<evidence type="ECO:0000313" key="8">
    <source>
        <dbReference type="Proteomes" id="UP000886740"/>
    </source>
</evidence>
<dbReference type="GO" id="GO:0016987">
    <property type="term" value="F:sigma factor activity"/>
    <property type="evidence" value="ECO:0007669"/>
    <property type="project" value="UniProtKB-KW"/>
</dbReference>
<organism evidence="7 8">
    <name type="scientific">Candidatus Parabacteroides intestinipullorum</name>
    <dbReference type="NCBI Taxonomy" id="2838723"/>
    <lineage>
        <taxon>Bacteria</taxon>
        <taxon>Pseudomonadati</taxon>
        <taxon>Bacteroidota</taxon>
        <taxon>Bacteroidia</taxon>
        <taxon>Bacteroidales</taxon>
        <taxon>Tannerellaceae</taxon>
        <taxon>Parabacteroides</taxon>
    </lineage>
</organism>
<evidence type="ECO:0000256" key="2">
    <source>
        <dbReference type="ARBA" id="ARBA00023015"/>
    </source>
</evidence>
<evidence type="ECO:0000313" key="7">
    <source>
        <dbReference type="EMBL" id="HIX73957.1"/>
    </source>
</evidence>
<keyword evidence="3" id="KW-0731">Sigma factor</keyword>
<reference evidence="7" key="2">
    <citation type="submission" date="2021-04" db="EMBL/GenBank/DDBJ databases">
        <authorList>
            <person name="Gilroy R."/>
        </authorList>
    </citation>
    <scope>NUCLEOTIDE SEQUENCE</scope>
    <source>
        <strain evidence="7">ChiGjej6B6-14162</strain>
    </source>
</reference>
<proteinExistence type="inferred from homology"/>
<dbReference type="PANTHER" id="PTHR43133">
    <property type="entry name" value="RNA POLYMERASE ECF-TYPE SIGMA FACTO"/>
    <property type="match status" value="1"/>
</dbReference>
<dbReference type="Gene3D" id="1.10.1740.10">
    <property type="match status" value="1"/>
</dbReference>
<dbReference type="InterPro" id="IPR014284">
    <property type="entry name" value="RNA_pol_sigma-70_dom"/>
</dbReference>
<protein>
    <submittedName>
        <fullName evidence="7">RNA polymerase sigma-70 factor</fullName>
    </submittedName>
</protein>